<evidence type="ECO:0000313" key="3">
    <source>
        <dbReference type="Proteomes" id="UP001324287"/>
    </source>
</evidence>
<evidence type="ECO:0000313" key="2">
    <source>
        <dbReference type="EMBL" id="WRL61735.1"/>
    </source>
</evidence>
<keyword evidence="1" id="KW-0472">Membrane</keyword>
<dbReference type="Proteomes" id="UP001324287">
    <property type="component" value="Chromosome"/>
</dbReference>
<feature type="transmembrane region" description="Helical" evidence="1">
    <location>
        <begin position="82"/>
        <end position="104"/>
    </location>
</feature>
<gene>
    <name evidence="2" type="ORF">U6N30_16495</name>
</gene>
<feature type="transmembrane region" description="Helical" evidence="1">
    <location>
        <begin position="58"/>
        <end position="76"/>
    </location>
</feature>
<accession>A0ABZ1AY50</accession>
<keyword evidence="3" id="KW-1185">Reference proteome</keyword>
<name>A0ABZ1AY50_9ACTN</name>
<evidence type="ECO:0000256" key="1">
    <source>
        <dbReference type="SAM" id="Phobius"/>
    </source>
</evidence>
<organism evidence="2 3">
    <name type="scientific">Blastococcus brunescens</name>
    <dbReference type="NCBI Taxonomy" id="1564165"/>
    <lineage>
        <taxon>Bacteria</taxon>
        <taxon>Bacillati</taxon>
        <taxon>Actinomycetota</taxon>
        <taxon>Actinomycetes</taxon>
        <taxon>Geodermatophilales</taxon>
        <taxon>Geodermatophilaceae</taxon>
        <taxon>Blastococcus</taxon>
    </lineage>
</organism>
<dbReference type="RefSeq" id="WP_324273096.1">
    <property type="nucleotide sequence ID" value="NZ_CP141261.1"/>
</dbReference>
<keyword evidence="1" id="KW-1133">Transmembrane helix</keyword>
<sequence length="115" mass="11326">MLTIATAAVGSAALPLAGGAAYGDTLGAAAWLFAALGTLLALAQLLLYSGVATADRSAVGAVWAAALAEALVVQLLSATGRLSVVTIAVTAVVTAFLLVAVGLLRSRRVGRVPPE</sequence>
<dbReference type="EMBL" id="CP141261">
    <property type="protein sequence ID" value="WRL61735.1"/>
    <property type="molecule type" value="Genomic_DNA"/>
</dbReference>
<reference evidence="2 3" key="1">
    <citation type="submission" date="2023-12" db="EMBL/GenBank/DDBJ databases">
        <title>Blastococcus brunescens sp. nov., an actonobacterium isolated from sandstone collected in sahara desert.</title>
        <authorList>
            <person name="Gtari M."/>
            <person name="Ghodhbane F."/>
        </authorList>
    </citation>
    <scope>NUCLEOTIDE SEQUENCE [LARGE SCALE GENOMIC DNA]</scope>
    <source>
        <strain evidence="2 3">BMG 8361</strain>
    </source>
</reference>
<proteinExistence type="predicted"/>
<feature type="transmembrane region" description="Helical" evidence="1">
    <location>
        <begin position="29"/>
        <end position="51"/>
    </location>
</feature>
<protein>
    <submittedName>
        <fullName evidence="2">Uncharacterized protein</fullName>
    </submittedName>
</protein>
<keyword evidence="1" id="KW-0812">Transmembrane</keyword>